<organism evidence="4 5">
    <name type="scientific">Streptomyces mirabilis</name>
    <dbReference type="NCBI Taxonomy" id="68239"/>
    <lineage>
        <taxon>Bacteria</taxon>
        <taxon>Bacillati</taxon>
        <taxon>Actinomycetota</taxon>
        <taxon>Actinomycetes</taxon>
        <taxon>Kitasatosporales</taxon>
        <taxon>Streptomycetaceae</taxon>
        <taxon>Streptomyces</taxon>
    </lineage>
</organism>
<dbReference type="RefSeq" id="WP_075026773.1">
    <property type="nucleotide sequence ID" value="NZ_FONR01000002.1"/>
</dbReference>
<evidence type="ECO:0000256" key="1">
    <source>
        <dbReference type="ARBA" id="ARBA00006484"/>
    </source>
</evidence>
<evidence type="ECO:0000313" key="4">
    <source>
        <dbReference type="EMBL" id="SFE86148.1"/>
    </source>
</evidence>
<dbReference type="Gene3D" id="3.40.50.720">
    <property type="entry name" value="NAD(P)-binding Rossmann-like Domain"/>
    <property type="match status" value="1"/>
</dbReference>
<dbReference type="PANTHER" id="PTHR44169">
    <property type="entry name" value="NADPH-DEPENDENT 1-ACYLDIHYDROXYACETONE PHOSPHATE REDUCTASE"/>
    <property type="match status" value="1"/>
</dbReference>
<evidence type="ECO:0000256" key="2">
    <source>
        <dbReference type="ARBA" id="ARBA00023002"/>
    </source>
</evidence>
<evidence type="ECO:0000256" key="3">
    <source>
        <dbReference type="RuleBase" id="RU000363"/>
    </source>
</evidence>
<dbReference type="PRINTS" id="PR00081">
    <property type="entry name" value="GDHRDH"/>
</dbReference>
<gene>
    <name evidence="4" type="ORF">SAMN02787118_102916</name>
</gene>
<dbReference type="AlphaFoldDB" id="A0A1I2E0P9"/>
<dbReference type="PRINTS" id="PR00080">
    <property type="entry name" value="SDRFAMILY"/>
</dbReference>
<accession>A0A1I2E0P9</accession>
<dbReference type="OrthoDB" id="3178062at2"/>
<dbReference type="NCBIfam" id="NF004826">
    <property type="entry name" value="PRK06182.1"/>
    <property type="match status" value="1"/>
</dbReference>
<dbReference type="PANTHER" id="PTHR44169:SF6">
    <property type="entry name" value="NADPH-DEPENDENT 1-ACYLDIHYDROXYACETONE PHOSPHATE REDUCTASE"/>
    <property type="match status" value="1"/>
</dbReference>
<dbReference type="Proteomes" id="UP000181942">
    <property type="component" value="Unassembled WGS sequence"/>
</dbReference>
<dbReference type="CDD" id="cd05374">
    <property type="entry name" value="17beta-HSD-like_SDR_c"/>
    <property type="match status" value="1"/>
</dbReference>
<reference evidence="4 5" key="1">
    <citation type="submission" date="2016-10" db="EMBL/GenBank/DDBJ databases">
        <authorList>
            <person name="de Groot N.N."/>
        </authorList>
    </citation>
    <scope>NUCLEOTIDE SEQUENCE [LARGE SCALE GENOMIC DNA]</scope>
    <source>
        <strain evidence="4 5">OK461</strain>
    </source>
</reference>
<proteinExistence type="inferred from homology"/>
<name>A0A1I2E0P9_9ACTN</name>
<dbReference type="GO" id="GO:0016491">
    <property type="term" value="F:oxidoreductase activity"/>
    <property type="evidence" value="ECO:0007669"/>
    <property type="project" value="UniProtKB-KW"/>
</dbReference>
<dbReference type="EMBL" id="FONR01000002">
    <property type="protein sequence ID" value="SFE86148.1"/>
    <property type="molecule type" value="Genomic_DNA"/>
</dbReference>
<protein>
    <submittedName>
        <fullName evidence="4">Short-chain dehydrogenase</fullName>
    </submittedName>
</protein>
<sequence>MSSKVALVTGASSGIGEVTALKLQELGYTVYGAARRVERMSRLAEAGVHVLPMDVTDTASMQAGVDGIIAESGRIDVLVNNAGYGSYGAIEDVPLDEARAQFEVNIFGAARLIQLVLPHMRAQRSGTIVNISSMGGKIHTPLGGWYHGTKFALEGLSDCLRMELKPFGVDVVIVEPGAIRTEWGGIAADNLRKTSGDTAYARQADAMAESLGSESTARRSSPPSVIADTVAKAVTARRPRTRYAVGFGARPLIFLRRALPDRAYDALVARAMGTPTGARRQDLSDH</sequence>
<comment type="similarity">
    <text evidence="1 3">Belongs to the short-chain dehydrogenases/reductases (SDR) family.</text>
</comment>
<dbReference type="InterPro" id="IPR036291">
    <property type="entry name" value="NAD(P)-bd_dom_sf"/>
</dbReference>
<keyword evidence="2" id="KW-0560">Oxidoreductase</keyword>
<dbReference type="SUPFAM" id="SSF51735">
    <property type="entry name" value="NAD(P)-binding Rossmann-fold domains"/>
    <property type="match status" value="1"/>
</dbReference>
<evidence type="ECO:0000313" key="5">
    <source>
        <dbReference type="Proteomes" id="UP000181942"/>
    </source>
</evidence>
<dbReference type="Pfam" id="PF00106">
    <property type="entry name" value="adh_short"/>
    <property type="match status" value="1"/>
</dbReference>
<dbReference type="InterPro" id="IPR002347">
    <property type="entry name" value="SDR_fam"/>
</dbReference>